<dbReference type="InterPro" id="IPR041118">
    <property type="entry name" value="Rx_N"/>
</dbReference>
<keyword evidence="2" id="KW-0433">Leucine-rich repeat</keyword>
<feature type="domain" description="Disease resistance protein winged helix" evidence="9">
    <location>
        <begin position="422"/>
        <end position="498"/>
    </location>
</feature>
<dbReference type="PRINTS" id="PR00364">
    <property type="entry name" value="DISEASERSIST"/>
</dbReference>
<dbReference type="eggNOG" id="KOG4658">
    <property type="taxonomic scope" value="Eukaryota"/>
</dbReference>
<dbReference type="Pfam" id="PF23559">
    <property type="entry name" value="WHD_DRP"/>
    <property type="match status" value="1"/>
</dbReference>
<dbReference type="SUPFAM" id="SSF52540">
    <property type="entry name" value="P-loop containing nucleoside triphosphate hydrolases"/>
    <property type="match status" value="1"/>
</dbReference>
<dbReference type="PANTHER" id="PTHR23155">
    <property type="entry name" value="DISEASE RESISTANCE PROTEIN RP"/>
    <property type="match status" value="1"/>
</dbReference>
<evidence type="ECO:0000259" key="8">
    <source>
        <dbReference type="Pfam" id="PF18052"/>
    </source>
</evidence>
<keyword evidence="6" id="KW-0067">ATP-binding</keyword>
<dbReference type="Gene3D" id="3.80.10.10">
    <property type="entry name" value="Ribonuclease Inhibitor"/>
    <property type="match status" value="1"/>
</dbReference>
<evidence type="ECO:0000259" key="7">
    <source>
        <dbReference type="Pfam" id="PF00931"/>
    </source>
</evidence>
<dbReference type="Pfam" id="PF18052">
    <property type="entry name" value="Rx_N"/>
    <property type="match status" value="1"/>
</dbReference>
<dbReference type="GO" id="GO:0051607">
    <property type="term" value="P:defense response to virus"/>
    <property type="evidence" value="ECO:0007669"/>
    <property type="project" value="UniProtKB-ARBA"/>
</dbReference>
<dbReference type="Pfam" id="PF00931">
    <property type="entry name" value="NB-ARC"/>
    <property type="match status" value="1"/>
</dbReference>
<sequence length="931" mass="107213">MASPAIQVCLQTIRDLLVEETRFLYGVSDAVEKVERELNTIHCILMDADKWQDKHKTAILRDWTAQLNELASRAEYVLEKYAVEVTSRRRGGNLIEKVKRFSCILGECSTVHQIGEEIEAIRSSLTVLTGKLQVMAPWGSSSSSREDQQHLLRITFKHVVKQHFVGMEKDIESLVSLVKDKSNPVISIYGMGGLGKTTLARKIYHHEDVIRVFGKARAWVCVTQQFQATVVLRQILKQLLPDEEKEQISNMEYSELVDKLHDVQMQKKCFVVIDDIWESDHWSILERAFAMENGQCKILLTTRYETVGPRECLYKLHCLTKDQGWELLQKIALPRELNTKQSSVLEAIGRQMVQKCGRLPLAITVLGGILREKSTPSEWQKVNEDVDSYLKRGNEKVKQVLDLSYNALPYNLKPCFLYLGCFPEDEEIDAGRLYLLWMADSLIPYEEKGKNETLRDVAERYLSELASRCMVQVQKDEYSSAYNKFTSCRLHDLMRDLCLSKGQEKGFLKLVDLCKQQAKYDSTCVDTASRLAIHYNRDHSDEYFNRRGVVKNLRSLLLVNEGWSNVVLKIGSKGCGTDFNKLKRLRTLALESGEFVLSKEVGKLIHLRYLSLFGSIVVELPLSITNLTYLQTLDLRMMLNFINVSNVIFKMKRLKHLFLNQIQVIGDYGDKLILNGLEEFETLHDESFTSCVHISDIPRLTNLRYLKTDVSGKDELSIIANYMSSENILLREAHLQISRCDFNSEEPSNNNNNNNLKNMLMSPSLTTLVLSTSFINFIFPRYQRGMCTNLVNFTLRGRGRTERDDLMEILGQFPTLKKLTLYATVFLNREMKCLATSFPQLKYLTLTELHNLERWVVDKGAMPNLSRLRIYSCDGLEMIPDGLQFITTLQELETYMAKEFNDRLREEVNGQPGQDYHKLRHVPSILLKDRQ</sequence>
<dbReference type="InterPro" id="IPR058922">
    <property type="entry name" value="WHD_DRP"/>
</dbReference>
<evidence type="ECO:0008006" key="13">
    <source>
        <dbReference type="Google" id="ProtNLM"/>
    </source>
</evidence>
<evidence type="ECO:0000256" key="3">
    <source>
        <dbReference type="ARBA" id="ARBA00022737"/>
    </source>
</evidence>
<dbReference type="InterPro" id="IPR027417">
    <property type="entry name" value="P-loop_NTPase"/>
</dbReference>
<dbReference type="Pfam" id="PF23598">
    <property type="entry name" value="LRR_14"/>
    <property type="match status" value="1"/>
</dbReference>
<keyword evidence="3" id="KW-0677">Repeat</keyword>
<organism evidence="11 12">
    <name type="scientific">Erythranthe guttata</name>
    <name type="common">Yellow monkey flower</name>
    <name type="synonym">Mimulus guttatus</name>
    <dbReference type="NCBI Taxonomy" id="4155"/>
    <lineage>
        <taxon>Eukaryota</taxon>
        <taxon>Viridiplantae</taxon>
        <taxon>Streptophyta</taxon>
        <taxon>Embryophyta</taxon>
        <taxon>Tracheophyta</taxon>
        <taxon>Spermatophyta</taxon>
        <taxon>Magnoliopsida</taxon>
        <taxon>eudicotyledons</taxon>
        <taxon>Gunneridae</taxon>
        <taxon>Pentapetalae</taxon>
        <taxon>asterids</taxon>
        <taxon>lamiids</taxon>
        <taxon>Lamiales</taxon>
        <taxon>Phrymaceae</taxon>
        <taxon>Erythranthe</taxon>
    </lineage>
</organism>
<dbReference type="InterPro" id="IPR032675">
    <property type="entry name" value="LRR_dom_sf"/>
</dbReference>
<evidence type="ECO:0000256" key="1">
    <source>
        <dbReference type="ARBA" id="ARBA00008894"/>
    </source>
</evidence>
<evidence type="ECO:0000259" key="9">
    <source>
        <dbReference type="Pfam" id="PF23559"/>
    </source>
</evidence>
<proteinExistence type="inferred from homology"/>
<dbReference type="Gene3D" id="1.20.5.4130">
    <property type="match status" value="1"/>
</dbReference>
<accession>A0A022QV03</accession>
<keyword evidence="5" id="KW-0611">Plant defense</keyword>
<name>A0A022QV03_ERYGU</name>
<evidence type="ECO:0000259" key="10">
    <source>
        <dbReference type="Pfam" id="PF23598"/>
    </source>
</evidence>
<dbReference type="InterPro" id="IPR038005">
    <property type="entry name" value="RX-like_CC"/>
</dbReference>
<gene>
    <name evidence="11" type="ORF">MIMGU_mgv1a023294mg</name>
</gene>
<dbReference type="GO" id="GO:0043531">
    <property type="term" value="F:ADP binding"/>
    <property type="evidence" value="ECO:0007669"/>
    <property type="project" value="InterPro"/>
</dbReference>
<reference evidence="11 12" key="1">
    <citation type="journal article" date="2013" name="Proc. Natl. Acad. Sci. U.S.A.">
        <title>Fine-scale variation in meiotic recombination in Mimulus inferred from population shotgun sequencing.</title>
        <authorList>
            <person name="Hellsten U."/>
            <person name="Wright K.M."/>
            <person name="Jenkins J."/>
            <person name="Shu S."/>
            <person name="Yuan Y."/>
            <person name="Wessler S.R."/>
            <person name="Schmutz J."/>
            <person name="Willis J.H."/>
            <person name="Rokhsar D.S."/>
        </authorList>
    </citation>
    <scope>NUCLEOTIDE SEQUENCE [LARGE SCALE GENOMIC DNA]</scope>
    <source>
        <strain evidence="12">cv. DUN x IM62</strain>
    </source>
</reference>
<dbReference type="SUPFAM" id="SSF52058">
    <property type="entry name" value="L domain-like"/>
    <property type="match status" value="1"/>
</dbReference>
<dbReference type="CDD" id="cd14798">
    <property type="entry name" value="RX-CC_like"/>
    <property type="match status" value="1"/>
</dbReference>
<dbReference type="FunFam" id="1.10.10.10:FF:000322">
    <property type="entry name" value="Probable disease resistance protein At1g63360"/>
    <property type="match status" value="1"/>
</dbReference>
<dbReference type="GO" id="GO:0005524">
    <property type="term" value="F:ATP binding"/>
    <property type="evidence" value="ECO:0007669"/>
    <property type="project" value="UniProtKB-KW"/>
</dbReference>
<dbReference type="Gene3D" id="3.40.50.300">
    <property type="entry name" value="P-loop containing nucleotide triphosphate hydrolases"/>
    <property type="match status" value="1"/>
</dbReference>
<dbReference type="Proteomes" id="UP000030748">
    <property type="component" value="Unassembled WGS sequence"/>
</dbReference>
<dbReference type="InterPro" id="IPR055414">
    <property type="entry name" value="LRR_R13L4/SHOC2-like"/>
</dbReference>
<evidence type="ECO:0000256" key="4">
    <source>
        <dbReference type="ARBA" id="ARBA00022741"/>
    </source>
</evidence>
<dbReference type="PANTHER" id="PTHR23155:SF1185">
    <property type="entry name" value="DISEASE RESISTANCE RPP8-LIKE PROTEIN 3-RELATED"/>
    <property type="match status" value="1"/>
</dbReference>
<evidence type="ECO:0000313" key="11">
    <source>
        <dbReference type="EMBL" id="EYU31736.1"/>
    </source>
</evidence>
<dbReference type="InterPro" id="IPR002182">
    <property type="entry name" value="NB-ARC"/>
</dbReference>
<dbReference type="EMBL" id="KI630900">
    <property type="protein sequence ID" value="EYU31736.1"/>
    <property type="molecule type" value="Genomic_DNA"/>
</dbReference>
<evidence type="ECO:0000256" key="6">
    <source>
        <dbReference type="ARBA" id="ARBA00022840"/>
    </source>
</evidence>
<feature type="domain" description="NB-ARC" evidence="7">
    <location>
        <begin position="176"/>
        <end position="337"/>
    </location>
</feature>
<dbReference type="FunFam" id="3.40.50.300:FF:001091">
    <property type="entry name" value="Probable disease resistance protein At1g61300"/>
    <property type="match status" value="1"/>
</dbReference>
<comment type="similarity">
    <text evidence="1">Belongs to the disease resistance NB-LRR family.</text>
</comment>
<dbReference type="PhylomeDB" id="A0A022QV03"/>
<evidence type="ECO:0000256" key="2">
    <source>
        <dbReference type="ARBA" id="ARBA00022614"/>
    </source>
</evidence>
<dbReference type="Gene3D" id="1.10.8.430">
    <property type="entry name" value="Helical domain of apoptotic protease-activating factors"/>
    <property type="match status" value="1"/>
</dbReference>
<evidence type="ECO:0000313" key="12">
    <source>
        <dbReference type="Proteomes" id="UP000030748"/>
    </source>
</evidence>
<dbReference type="InterPro" id="IPR042197">
    <property type="entry name" value="Apaf_helical"/>
</dbReference>
<feature type="domain" description="Disease resistance N-terminal" evidence="8">
    <location>
        <begin position="5"/>
        <end position="91"/>
    </location>
</feature>
<feature type="domain" description="Disease resistance R13L4/SHOC-2-like LRR" evidence="10">
    <location>
        <begin position="579"/>
        <end position="895"/>
    </location>
</feature>
<dbReference type="Gene3D" id="1.10.10.10">
    <property type="entry name" value="Winged helix-like DNA-binding domain superfamily/Winged helix DNA-binding domain"/>
    <property type="match status" value="1"/>
</dbReference>
<dbReference type="InterPro" id="IPR044974">
    <property type="entry name" value="Disease_R_plants"/>
</dbReference>
<keyword evidence="12" id="KW-1185">Reference proteome</keyword>
<dbReference type="AlphaFoldDB" id="A0A022QV03"/>
<dbReference type="InterPro" id="IPR036388">
    <property type="entry name" value="WH-like_DNA-bd_sf"/>
</dbReference>
<dbReference type="FunFam" id="1.10.8.430:FF:000003">
    <property type="entry name" value="Probable disease resistance protein At5g66910"/>
    <property type="match status" value="1"/>
</dbReference>
<protein>
    <recommendedName>
        <fullName evidence="13">NB-ARC domain-containing protein</fullName>
    </recommendedName>
</protein>
<evidence type="ECO:0000256" key="5">
    <source>
        <dbReference type="ARBA" id="ARBA00022821"/>
    </source>
</evidence>
<keyword evidence="4" id="KW-0547">Nucleotide-binding</keyword>